<evidence type="ECO:0000256" key="4">
    <source>
        <dbReference type="ARBA" id="ARBA00022741"/>
    </source>
</evidence>
<dbReference type="SUPFAM" id="SSF81665">
    <property type="entry name" value="Calcium ATPase, transmembrane domain M"/>
    <property type="match status" value="1"/>
</dbReference>
<dbReference type="InterPro" id="IPR036412">
    <property type="entry name" value="HAD-like_sf"/>
</dbReference>
<dbReference type="SFLD" id="SFLDG00002">
    <property type="entry name" value="C1.7:_P-type_atpase_like"/>
    <property type="match status" value="1"/>
</dbReference>
<dbReference type="PANTHER" id="PTHR24093:SF506">
    <property type="entry name" value="CATION-TRANSPORTING ATPASE PMA1"/>
    <property type="match status" value="1"/>
</dbReference>
<feature type="transmembrane region" description="Helical" evidence="12">
    <location>
        <begin position="103"/>
        <end position="119"/>
    </location>
</feature>
<feature type="region of interest" description="Disordered" evidence="11">
    <location>
        <begin position="1"/>
        <end position="23"/>
    </location>
</feature>
<comment type="caution">
    <text evidence="14">The sequence shown here is derived from an EMBL/GenBank/DDBJ whole genome shotgun (WGS) entry which is preliminary data.</text>
</comment>
<dbReference type="Pfam" id="PF00122">
    <property type="entry name" value="E1-E2_ATPase"/>
    <property type="match status" value="1"/>
</dbReference>
<dbReference type="GO" id="GO:0005886">
    <property type="term" value="C:plasma membrane"/>
    <property type="evidence" value="ECO:0007669"/>
    <property type="project" value="UniProtKB-SubCell"/>
</dbReference>
<feature type="transmembrane region" description="Helical" evidence="12">
    <location>
        <begin position="843"/>
        <end position="864"/>
    </location>
</feature>
<dbReference type="PRINTS" id="PR00120">
    <property type="entry name" value="HATPASE"/>
</dbReference>
<keyword evidence="2 12" id="KW-0812">Transmembrane</keyword>
<organism evidence="14 15">
    <name type="scientific">Candidatus Neomicrothrix subdominans</name>
    <dbReference type="NCBI Taxonomy" id="2954438"/>
    <lineage>
        <taxon>Bacteria</taxon>
        <taxon>Bacillati</taxon>
        <taxon>Actinomycetota</taxon>
        <taxon>Acidimicrobiia</taxon>
        <taxon>Acidimicrobiales</taxon>
        <taxon>Microthrixaceae</taxon>
        <taxon>Candidatus Neomicrothrix</taxon>
    </lineage>
</organism>
<evidence type="ECO:0000259" key="13">
    <source>
        <dbReference type="SMART" id="SM00831"/>
    </source>
</evidence>
<dbReference type="InterPro" id="IPR059000">
    <property type="entry name" value="ATPase_P-type_domA"/>
</dbReference>
<dbReference type="GO" id="GO:0005524">
    <property type="term" value="F:ATP binding"/>
    <property type="evidence" value="ECO:0007669"/>
    <property type="project" value="UniProtKB-KW"/>
</dbReference>
<dbReference type="InterPro" id="IPR006068">
    <property type="entry name" value="ATPase_P-typ_cation-transptr_C"/>
</dbReference>
<feature type="region of interest" description="Disordered" evidence="11">
    <location>
        <begin position="185"/>
        <end position="204"/>
    </location>
</feature>
<dbReference type="SUPFAM" id="SSF81653">
    <property type="entry name" value="Calcium ATPase, transduction domain A"/>
    <property type="match status" value="1"/>
</dbReference>
<gene>
    <name evidence="14" type="ORF">IPN02_14060</name>
</gene>
<dbReference type="InterPro" id="IPR018303">
    <property type="entry name" value="ATPase_P-typ_P_site"/>
</dbReference>
<dbReference type="GO" id="GO:0005388">
    <property type="term" value="F:P-type calcium transporter activity"/>
    <property type="evidence" value="ECO:0007669"/>
    <property type="project" value="TreeGrafter"/>
</dbReference>
<keyword evidence="8 12" id="KW-1133">Transmembrane helix</keyword>
<evidence type="ECO:0000313" key="14">
    <source>
        <dbReference type="EMBL" id="MBK9297927.1"/>
    </source>
</evidence>
<dbReference type="Gene3D" id="2.70.150.10">
    <property type="entry name" value="Calcium-transporting ATPase, cytoplasmic transduction domain A"/>
    <property type="match status" value="1"/>
</dbReference>
<evidence type="ECO:0000313" key="15">
    <source>
        <dbReference type="Proteomes" id="UP000727993"/>
    </source>
</evidence>
<keyword evidence="6" id="KW-0460">Magnesium</keyword>
<evidence type="ECO:0000256" key="9">
    <source>
        <dbReference type="ARBA" id="ARBA00023136"/>
    </source>
</evidence>
<sequence length="914" mass="96237">MTPSAARTIDTVGPPDGRLVEPRSPWYRLDPAEAANELDVDVARGLSESEAVRRREQTGPNELVGEPKRPWWKRLLDQFRGVLILLLLGAAVISAAVGDLKDPIVIGVVVIINALLGFVQEQRADQAMEALSGMLTTQAKVRRDGAVEEIASADVVPGDLVLLKSGDRIPADGRFVKANSLSVDESTLTGESEPVDKDEPSLPAGEGEVALADRSNIGHMNTTVVRGTAELLITETGMSTELGRLAGMISADEPGLTPLQEELERLGKRLAVIAGVAVALVIAVGMLRGDTFAAAILGGVALAVAAIPEGLPAVVTVTLALGVRRMAEHNAIVKRLASVETLGSTTVICSDKTGTLTLHQMTATQAWCGGRTHEIDGLGYGPDGTIDPPATDAVRRMVTAAALASDAVLRAGADGTHELVGDPTEGALIVLAGKAGVTAESVRADLPRLAVLPFDSTRKLMATVTEDPFGGPGRLLAVKGGSDVVFGRCTAMLVADGIADLDEARRAGATEVMRSLGADGLRVLAIAGKELAADWDGDPDDELDDLVLYGVVGILDPPRMEAGVAIAECRDAGIAVKMITGDHATTAAAIGQQLGLDGEVVTGSDLDAMSDDELAGRIEAISVCARVSPEHKVRVVRALQANDEVVAMTGDGVNDAAALRRAEIGVAMGITGTEVTKEASDLVLADDNFATIVTAVERGRAIRSNIVHFVRFQLTTSLAAVGTILAARILDLPIPFSPIQILFVNIIADGPPAMSLGVDPPAPEVMKRKPLGRTEPILTNTRLRRILATTALMSAAIIWVLVRYRSADPLLASTMAFTTFVFAQLVNSLIVRSDGKGVFRRYTFSNGALWMTIAAVSAMQVAVVEVPVLQRIFDTVGLTWAQWGLCLAVVAALLFVEEVWIRVRLLIWPDTDLT</sequence>
<dbReference type="PANTHER" id="PTHR24093">
    <property type="entry name" value="CATION TRANSPORTING ATPASE"/>
    <property type="match status" value="1"/>
</dbReference>
<reference evidence="14 15" key="1">
    <citation type="submission" date="2020-10" db="EMBL/GenBank/DDBJ databases">
        <title>Connecting structure to function with the recovery of over 1000 high-quality activated sludge metagenome-assembled genomes encoding full-length rRNA genes using long-read sequencing.</title>
        <authorList>
            <person name="Singleton C.M."/>
            <person name="Petriglieri F."/>
            <person name="Kristensen J.M."/>
            <person name="Kirkegaard R.H."/>
            <person name="Michaelsen T.Y."/>
            <person name="Andersen M.H."/>
            <person name="Karst S.M."/>
            <person name="Dueholm M.S."/>
            <person name="Nielsen P.H."/>
            <person name="Albertsen M."/>
        </authorList>
    </citation>
    <scope>NUCLEOTIDE SEQUENCE [LARGE SCALE GENOMIC DNA]</scope>
    <source>
        <strain evidence="14">Lyne_18-Q3-R50-59_MAXAC.006</strain>
    </source>
</reference>
<keyword evidence="3" id="KW-0479">Metal-binding</keyword>
<evidence type="ECO:0000256" key="2">
    <source>
        <dbReference type="ARBA" id="ARBA00022692"/>
    </source>
</evidence>
<dbReference type="Pfam" id="PF00689">
    <property type="entry name" value="Cation_ATPase_C"/>
    <property type="match status" value="1"/>
</dbReference>
<dbReference type="InterPro" id="IPR001757">
    <property type="entry name" value="P_typ_ATPase"/>
</dbReference>
<evidence type="ECO:0000256" key="10">
    <source>
        <dbReference type="ARBA" id="ARBA00049360"/>
    </source>
</evidence>
<evidence type="ECO:0000256" key="1">
    <source>
        <dbReference type="ARBA" id="ARBA00004651"/>
    </source>
</evidence>
<comment type="subcellular location">
    <subcellularLocation>
        <location evidence="1">Cell membrane</location>
        <topology evidence="1">Multi-pass membrane protein</topology>
    </subcellularLocation>
</comment>
<dbReference type="SFLD" id="SFLDF00027">
    <property type="entry name" value="p-type_atpase"/>
    <property type="match status" value="1"/>
</dbReference>
<feature type="transmembrane region" description="Helical" evidence="12">
    <location>
        <begin position="293"/>
        <end position="321"/>
    </location>
</feature>
<feature type="transmembrane region" description="Helical" evidence="12">
    <location>
        <begin position="810"/>
        <end position="831"/>
    </location>
</feature>
<feature type="transmembrane region" description="Helical" evidence="12">
    <location>
        <begin position="79"/>
        <end position="97"/>
    </location>
</feature>
<dbReference type="AlphaFoldDB" id="A0A936TFC4"/>
<comment type="catalytic activity">
    <reaction evidence="10">
        <text>ATP + H2O = ADP + phosphate + H(+)</text>
        <dbReference type="Rhea" id="RHEA:13065"/>
        <dbReference type="ChEBI" id="CHEBI:15377"/>
        <dbReference type="ChEBI" id="CHEBI:15378"/>
        <dbReference type="ChEBI" id="CHEBI:30616"/>
        <dbReference type="ChEBI" id="CHEBI:43474"/>
        <dbReference type="ChEBI" id="CHEBI:456216"/>
    </reaction>
</comment>
<dbReference type="Proteomes" id="UP000727993">
    <property type="component" value="Unassembled WGS sequence"/>
</dbReference>
<keyword evidence="9 12" id="KW-0472">Membrane</keyword>
<accession>A0A936TFC4</accession>
<dbReference type="SFLD" id="SFLDS00003">
    <property type="entry name" value="Haloacid_Dehalogenase"/>
    <property type="match status" value="1"/>
</dbReference>
<evidence type="ECO:0000256" key="6">
    <source>
        <dbReference type="ARBA" id="ARBA00022842"/>
    </source>
</evidence>
<dbReference type="SUPFAM" id="SSF56784">
    <property type="entry name" value="HAD-like"/>
    <property type="match status" value="1"/>
</dbReference>
<evidence type="ECO:0000256" key="3">
    <source>
        <dbReference type="ARBA" id="ARBA00022723"/>
    </source>
</evidence>
<feature type="transmembrane region" description="Helical" evidence="12">
    <location>
        <begin position="876"/>
        <end position="896"/>
    </location>
</feature>
<dbReference type="SMART" id="SM00831">
    <property type="entry name" value="Cation_ATPase_N"/>
    <property type="match status" value="1"/>
</dbReference>
<keyword evidence="5" id="KW-0067">ATP-binding</keyword>
<dbReference type="Pfam" id="PF00690">
    <property type="entry name" value="Cation_ATPase_N"/>
    <property type="match status" value="1"/>
</dbReference>
<dbReference type="InterPro" id="IPR004014">
    <property type="entry name" value="ATPase_P-typ_cation-transptr_N"/>
</dbReference>
<dbReference type="Pfam" id="PF13246">
    <property type="entry name" value="Cation_ATPase"/>
    <property type="match status" value="1"/>
</dbReference>
<dbReference type="InterPro" id="IPR023299">
    <property type="entry name" value="ATPase_P-typ_cyto_dom_N"/>
</dbReference>
<dbReference type="Gene3D" id="1.20.1110.10">
    <property type="entry name" value="Calcium-transporting ATPase, transmembrane domain"/>
    <property type="match status" value="1"/>
</dbReference>
<dbReference type="GO" id="GO:0016887">
    <property type="term" value="F:ATP hydrolysis activity"/>
    <property type="evidence" value="ECO:0007669"/>
    <property type="project" value="InterPro"/>
</dbReference>
<dbReference type="Gene3D" id="3.40.50.1000">
    <property type="entry name" value="HAD superfamily/HAD-like"/>
    <property type="match status" value="1"/>
</dbReference>
<dbReference type="SUPFAM" id="SSF81660">
    <property type="entry name" value="Metal cation-transporting ATPase, ATP-binding domain N"/>
    <property type="match status" value="1"/>
</dbReference>
<feature type="domain" description="Cation-transporting P-type ATPase N-terminal" evidence="13">
    <location>
        <begin position="25"/>
        <end position="99"/>
    </location>
</feature>
<dbReference type="InterPro" id="IPR023298">
    <property type="entry name" value="ATPase_P-typ_TM_dom_sf"/>
</dbReference>
<evidence type="ECO:0000256" key="12">
    <source>
        <dbReference type="SAM" id="Phobius"/>
    </source>
</evidence>
<evidence type="ECO:0000256" key="8">
    <source>
        <dbReference type="ARBA" id="ARBA00022989"/>
    </source>
</evidence>
<name>A0A936TFC4_9ACTN</name>
<proteinExistence type="predicted"/>
<dbReference type="NCBIfam" id="TIGR01494">
    <property type="entry name" value="ATPase_P-type"/>
    <property type="match status" value="2"/>
</dbReference>
<feature type="transmembrane region" description="Helical" evidence="12">
    <location>
        <begin position="786"/>
        <end position="804"/>
    </location>
</feature>
<dbReference type="InterPro" id="IPR023214">
    <property type="entry name" value="HAD_sf"/>
</dbReference>
<feature type="transmembrane region" description="Helical" evidence="12">
    <location>
        <begin position="270"/>
        <end position="287"/>
    </location>
</feature>
<dbReference type="PROSITE" id="PS00154">
    <property type="entry name" value="ATPASE_E1_E2"/>
    <property type="match status" value="1"/>
</dbReference>
<keyword evidence="7" id="KW-1278">Translocase</keyword>
<protein>
    <submittedName>
        <fullName evidence="14">Cation-translocating P-type ATPase</fullName>
    </submittedName>
</protein>
<dbReference type="GO" id="GO:0046872">
    <property type="term" value="F:metal ion binding"/>
    <property type="evidence" value="ECO:0007669"/>
    <property type="project" value="UniProtKB-KW"/>
</dbReference>
<dbReference type="EMBL" id="JADJZA010000007">
    <property type="protein sequence ID" value="MBK9297927.1"/>
    <property type="molecule type" value="Genomic_DNA"/>
</dbReference>
<evidence type="ECO:0000256" key="7">
    <source>
        <dbReference type="ARBA" id="ARBA00022967"/>
    </source>
</evidence>
<dbReference type="Gene3D" id="3.40.1110.10">
    <property type="entry name" value="Calcium-transporting ATPase, cytoplasmic domain N"/>
    <property type="match status" value="1"/>
</dbReference>
<dbReference type="InterPro" id="IPR044492">
    <property type="entry name" value="P_typ_ATPase_HD_dom"/>
</dbReference>
<dbReference type="PRINTS" id="PR00119">
    <property type="entry name" value="CATATPASE"/>
</dbReference>
<evidence type="ECO:0000256" key="11">
    <source>
        <dbReference type="SAM" id="MobiDB-lite"/>
    </source>
</evidence>
<evidence type="ECO:0000256" key="5">
    <source>
        <dbReference type="ARBA" id="ARBA00022840"/>
    </source>
</evidence>
<keyword evidence="4" id="KW-0547">Nucleotide-binding</keyword>
<dbReference type="InterPro" id="IPR008250">
    <property type="entry name" value="ATPase_P-typ_transduc_dom_A_sf"/>
</dbReference>